<keyword evidence="3" id="KW-1185">Reference proteome</keyword>
<accession>A0AAD4R1Z1</accession>
<evidence type="ECO:0000256" key="1">
    <source>
        <dbReference type="SAM" id="SignalP"/>
    </source>
</evidence>
<comment type="caution">
    <text evidence="2">The sequence shown here is derived from an EMBL/GenBank/DDBJ whole genome shotgun (WGS) entry which is preliminary data.</text>
</comment>
<proteinExistence type="predicted"/>
<dbReference type="Proteomes" id="UP001201812">
    <property type="component" value="Unassembled WGS sequence"/>
</dbReference>
<name>A0AAD4R1Z1_9BILA</name>
<keyword evidence="1" id="KW-0732">Signal</keyword>
<evidence type="ECO:0000313" key="2">
    <source>
        <dbReference type="EMBL" id="KAI1704249.1"/>
    </source>
</evidence>
<protein>
    <submittedName>
        <fullName evidence="2">Uncharacterized protein</fullName>
    </submittedName>
</protein>
<reference evidence="2" key="1">
    <citation type="submission" date="2022-01" db="EMBL/GenBank/DDBJ databases">
        <title>Genome Sequence Resource for Two Populations of Ditylenchus destructor, the Migratory Endoparasitic Phytonematode.</title>
        <authorList>
            <person name="Zhang H."/>
            <person name="Lin R."/>
            <person name="Xie B."/>
        </authorList>
    </citation>
    <scope>NUCLEOTIDE SEQUENCE</scope>
    <source>
        <strain evidence="2">BazhouSP</strain>
    </source>
</reference>
<sequence>MTKSSCTQKVTVFLFLIIFVSSFSPSSSAPSRKVVSGYVHVKVTNNTPRGVHPPTAIVVLLKDAEDTDKIREKTIIWDSADCRDNKCYYEIKFSSTSTDYQLGVKLGNARHEAWLTQHIEFGSDPTITQNVEYDYATLKSL</sequence>
<feature type="signal peptide" evidence="1">
    <location>
        <begin position="1"/>
        <end position="28"/>
    </location>
</feature>
<dbReference type="AlphaFoldDB" id="A0AAD4R1Z1"/>
<gene>
    <name evidence="2" type="ORF">DdX_14369</name>
</gene>
<organism evidence="2 3">
    <name type="scientific">Ditylenchus destructor</name>
    <dbReference type="NCBI Taxonomy" id="166010"/>
    <lineage>
        <taxon>Eukaryota</taxon>
        <taxon>Metazoa</taxon>
        <taxon>Ecdysozoa</taxon>
        <taxon>Nematoda</taxon>
        <taxon>Chromadorea</taxon>
        <taxon>Rhabditida</taxon>
        <taxon>Tylenchina</taxon>
        <taxon>Tylenchomorpha</taxon>
        <taxon>Sphaerularioidea</taxon>
        <taxon>Anguinidae</taxon>
        <taxon>Anguininae</taxon>
        <taxon>Ditylenchus</taxon>
    </lineage>
</organism>
<feature type="chain" id="PRO_5041977912" evidence="1">
    <location>
        <begin position="29"/>
        <end position="141"/>
    </location>
</feature>
<dbReference type="EMBL" id="JAKKPZ010000070">
    <property type="protein sequence ID" value="KAI1704249.1"/>
    <property type="molecule type" value="Genomic_DNA"/>
</dbReference>
<evidence type="ECO:0000313" key="3">
    <source>
        <dbReference type="Proteomes" id="UP001201812"/>
    </source>
</evidence>